<sequence length="601" mass="65007">MLSRLVPALCWALLLAQTIHASAVVAVERTPKVSSQSFAVIHEIRNSLIRAAGEKKEWGNSTSLDKAFKDAVLFSYEEETKTEIKEEGDTSEANETVTSKAGVKVICKNCYIAGSAFAKLTIEDDGAFNLSETFTSIHDQVHSAVENVTDWVKDAARELEIPPPPDFDFDVDLPDMPGTVLEFGFEDLDLYVEIGVVFSAGLTYKLKMFQHGLGADLGEDVFLGFVFSVDLIISVEGELEISSGFHIRLDEGVKLKIAMFTDEASDMDFNGGKFEFLPVEIVSGETVIRAVLQLSLRAGFALEIDFLPGGEFEIGSFNSEDWKAAAGLETRLFANLIDFKTNFTVASTIEDDNDEEEEDCPLRMQQSFQLGVGAAAGAYIGVGQNTWGPQPETEIPMFPTTFADKCISLSLPKTTSAPVLEDRQNNDDDEEKMEVLTTETKVTYTGVQCAENGQINCPASLETAREFVTTMTLTTTVPSGADFEWPEETDGAVSAAAVSRVDFGEGAKDITTSSGKPDPSATKGPSGGDDDDDDDESIFDKSTGGVSNKVIIGVSVGVGVPVLIAIIAAIVFMIRRKSKGSPLVASEYDRTTYVSEVVRNK</sequence>
<protein>
    <submittedName>
        <fullName evidence="1">Uncharacterized protein</fullName>
    </submittedName>
</protein>
<accession>A0ACC0V396</accession>
<comment type="caution">
    <text evidence="1">The sequence shown here is derived from an EMBL/GenBank/DDBJ whole genome shotgun (WGS) entry which is preliminary data.</text>
</comment>
<evidence type="ECO:0000313" key="1">
    <source>
        <dbReference type="EMBL" id="KAI9900893.1"/>
    </source>
</evidence>
<dbReference type="Proteomes" id="UP001163324">
    <property type="component" value="Chromosome 4"/>
</dbReference>
<keyword evidence="2" id="KW-1185">Reference proteome</keyword>
<dbReference type="EMBL" id="CM047943">
    <property type="protein sequence ID" value="KAI9900893.1"/>
    <property type="molecule type" value="Genomic_DNA"/>
</dbReference>
<proteinExistence type="predicted"/>
<evidence type="ECO:0000313" key="2">
    <source>
        <dbReference type="Proteomes" id="UP001163324"/>
    </source>
</evidence>
<name>A0ACC0V396_9HYPO</name>
<gene>
    <name evidence="1" type="ORF">N3K66_005155</name>
</gene>
<organism evidence="1 2">
    <name type="scientific">Trichothecium roseum</name>
    <dbReference type="NCBI Taxonomy" id="47278"/>
    <lineage>
        <taxon>Eukaryota</taxon>
        <taxon>Fungi</taxon>
        <taxon>Dikarya</taxon>
        <taxon>Ascomycota</taxon>
        <taxon>Pezizomycotina</taxon>
        <taxon>Sordariomycetes</taxon>
        <taxon>Hypocreomycetidae</taxon>
        <taxon>Hypocreales</taxon>
        <taxon>Hypocreales incertae sedis</taxon>
        <taxon>Trichothecium</taxon>
    </lineage>
</organism>
<reference evidence="1" key="1">
    <citation type="submission" date="2022-10" db="EMBL/GenBank/DDBJ databases">
        <title>Complete Genome of Trichothecium roseum strain YXFP-22015, a Plant Pathogen Isolated from Citrus.</title>
        <authorList>
            <person name="Wang Y."/>
            <person name="Zhu L."/>
        </authorList>
    </citation>
    <scope>NUCLEOTIDE SEQUENCE</scope>
    <source>
        <strain evidence="1">YXFP-22015</strain>
    </source>
</reference>